<organism evidence="1">
    <name type="scientific">Ophidiomyces ophidiicola</name>
    <dbReference type="NCBI Taxonomy" id="1387563"/>
    <lineage>
        <taxon>Eukaryota</taxon>
        <taxon>Fungi</taxon>
        <taxon>Dikarya</taxon>
        <taxon>Ascomycota</taxon>
        <taxon>Pezizomycotina</taxon>
        <taxon>Eurotiomycetes</taxon>
        <taxon>Eurotiomycetidae</taxon>
        <taxon>Onygenales</taxon>
        <taxon>Onygenaceae</taxon>
        <taxon>Ophidiomyces</taxon>
    </lineage>
</organism>
<sequence length="291" mass="32885">MDRNPLRCAVGLAPAIPLLNPQVWPSKGTSESLQHEHKGTHLSEIHPQASTPDIGIEKISFGSTPPEAVLKLRQYAAQDLMMCRAIVVTLELTRMSKARTGIRNWMLFWKEIYRPFLAEQIIAVVSAASLEIDRLFKASAQRLCLLACSIGQRMIDLRTSQEATSIWRQMEHQITRYRKLRQRSAQIVFDKLRCRLERIPVDISDDLFDDLKRGIFALDPSGNYHPGDPIAEAWDRRVDCMAHAEAYVRQQPDLPSRPGFNDGFRLAMNVASAGADDPHTAYGNTQSLSDY</sequence>
<protein>
    <submittedName>
        <fullName evidence="1">Uncharacterized protein</fullName>
    </submittedName>
</protein>
<dbReference type="EMBL" id="JALBCA010000069">
    <property type="protein sequence ID" value="KAI2384664.1"/>
    <property type="molecule type" value="Genomic_DNA"/>
</dbReference>
<accession>A0ACB8UTD6</accession>
<reference evidence="1" key="1">
    <citation type="journal article" date="2022" name="bioRxiv">
        <title>Population genetic analysis of Ophidiomyces ophidiicola, the causative agent of snake fungal disease, indicates recent introductions to the USA.</title>
        <authorList>
            <person name="Ladner J.T."/>
            <person name="Palmer J.M."/>
            <person name="Ettinger C.L."/>
            <person name="Stajich J.E."/>
            <person name="Farrell T.M."/>
            <person name="Glorioso B.M."/>
            <person name="Lawson B."/>
            <person name="Price S.J."/>
            <person name="Stengle A.G."/>
            <person name="Grear D.A."/>
            <person name="Lorch J.M."/>
        </authorList>
    </citation>
    <scope>NUCLEOTIDE SEQUENCE</scope>
    <source>
        <strain evidence="1">NWHC 24266-5</strain>
    </source>
</reference>
<name>A0ACB8UTD6_9EURO</name>
<proteinExistence type="predicted"/>
<evidence type="ECO:0000313" key="1">
    <source>
        <dbReference type="EMBL" id="KAI2384664.1"/>
    </source>
</evidence>
<gene>
    <name evidence="1" type="ORF">LOY88_004509</name>
</gene>
<comment type="caution">
    <text evidence="1">The sequence shown here is derived from an EMBL/GenBank/DDBJ whole genome shotgun (WGS) entry which is preliminary data.</text>
</comment>